<dbReference type="InterPro" id="IPR011856">
    <property type="entry name" value="tRNA_endonuc-like_dom_sf"/>
</dbReference>
<organism evidence="1 2">
    <name type="scientific">Congzhengia minquanensis</name>
    <dbReference type="NCBI Taxonomy" id="2763657"/>
    <lineage>
        <taxon>Bacteria</taxon>
        <taxon>Bacillati</taxon>
        <taxon>Bacillota</taxon>
        <taxon>Clostridia</taxon>
        <taxon>Eubacteriales</taxon>
        <taxon>Oscillospiraceae</taxon>
        <taxon>Congzhengia</taxon>
    </lineage>
</organism>
<dbReference type="InterPro" id="IPR011335">
    <property type="entry name" value="Restrct_endonuc-II-like"/>
</dbReference>
<dbReference type="Proteomes" id="UP000611762">
    <property type="component" value="Unassembled WGS sequence"/>
</dbReference>
<comment type="caution">
    <text evidence="1">The sequence shown here is derived from an EMBL/GenBank/DDBJ whole genome shotgun (WGS) entry which is preliminary data.</text>
</comment>
<name>A0A926DKF8_9FIRM</name>
<protein>
    <submittedName>
        <fullName evidence="1">DUF1887 family protein</fullName>
    </submittedName>
</protein>
<sequence length="406" mass="45015">MTIVEFFDREMLENIIGTLMFQPERVVLFGRDLKKLAAFQKNMAQVLANKNIHTKILIESVNTTEYASVVKKLNGFIDAYPDCVFDLTGGEELILVAMGAVAAKRNIPLHSINPRSGRVKTILHNSGETRETKSASLTVDEAITLFGGMIEYGAPGSGKTVPLKLDGTMQRDVIALWHILRKNCGDWNAAIEVLSPLTDVQNLDRDGLTFSVPQNYFKSGLKNSSYKIACMESVLSQLTAKGILFEKRTGDMRRFTFKNKQMLRALSKSGTVLELYTLLCVLSAKSLSGSSLVGSAVSGAVIDWENPPDEFDDVKNEIDVLATTGAIPVFISCKNGGVDSGELYKLSTVAERFGGKYAKKILVMTYYNARESFIQRAQAMNIKLIRNVHEMSREEFIKRLSDNIKN</sequence>
<reference evidence="1" key="1">
    <citation type="submission" date="2020-08" db="EMBL/GenBank/DDBJ databases">
        <title>Genome public.</title>
        <authorList>
            <person name="Liu C."/>
            <person name="Sun Q."/>
        </authorList>
    </citation>
    <scope>NUCLEOTIDE SEQUENCE</scope>
    <source>
        <strain evidence="1">H8</strain>
    </source>
</reference>
<evidence type="ECO:0000313" key="2">
    <source>
        <dbReference type="Proteomes" id="UP000611762"/>
    </source>
</evidence>
<dbReference type="GO" id="GO:0003676">
    <property type="term" value="F:nucleic acid binding"/>
    <property type="evidence" value="ECO:0007669"/>
    <property type="project" value="InterPro"/>
</dbReference>
<proteinExistence type="predicted"/>
<accession>A0A926DKF8</accession>
<dbReference type="Gene3D" id="3.40.50.10770">
    <property type="entry name" value="Hypothetical protein VC1899 like domain (Restriction endonuclease-like)"/>
    <property type="match status" value="1"/>
</dbReference>
<dbReference type="RefSeq" id="WP_249311751.1">
    <property type="nucleotide sequence ID" value="NZ_JACRSU010000002.1"/>
</dbReference>
<dbReference type="AlphaFoldDB" id="A0A926DKF8"/>
<dbReference type="SUPFAM" id="SSF52980">
    <property type="entry name" value="Restriction endonuclease-like"/>
    <property type="match status" value="1"/>
</dbReference>
<evidence type="ECO:0000313" key="1">
    <source>
        <dbReference type="EMBL" id="MBC8540580.1"/>
    </source>
</evidence>
<dbReference type="Gene3D" id="3.40.1350.10">
    <property type="match status" value="1"/>
</dbReference>
<dbReference type="EMBL" id="JACRSU010000002">
    <property type="protein sequence ID" value="MBC8540580.1"/>
    <property type="molecule type" value="Genomic_DNA"/>
</dbReference>
<gene>
    <name evidence="1" type="ORF">H8698_06285</name>
</gene>
<keyword evidence="2" id="KW-1185">Reference proteome</keyword>